<organism evidence="1 2">
    <name type="scientific">Chryseobacterium bernardetii</name>
    <dbReference type="NCBI Taxonomy" id="1241978"/>
    <lineage>
        <taxon>Bacteria</taxon>
        <taxon>Pseudomonadati</taxon>
        <taxon>Bacteroidota</taxon>
        <taxon>Flavobacteriia</taxon>
        <taxon>Flavobacteriales</taxon>
        <taxon>Weeksellaceae</taxon>
        <taxon>Chryseobacterium group</taxon>
        <taxon>Chryseobacterium</taxon>
    </lineage>
</organism>
<proteinExistence type="predicted"/>
<keyword evidence="2" id="KW-1185">Reference proteome</keyword>
<protein>
    <submittedName>
        <fullName evidence="1">Uncharacterized protein</fullName>
    </submittedName>
</protein>
<dbReference type="Proteomes" id="UP000271193">
    <property type="component" value="Chromosome"/>
</dbReference>
<reference evidence="2" key="1">
    <citation type="submission" date="2018-11" db="EMBL/GenBank/DDBJ databases">
        <title>Proposal to divide the Flavobacteriaceae and reorganize its genera based on Amino Acid Identity values calculated from whole genome sequences.</title>
        <authorList>
            <person name="Nicholson A.C."/>
            <person name="Gulvik C.A."/>
            <person name="Whitney A.M."/>
            <person name="Humrighouse B.W."/>
            <person name="Bell M."/>
            <person name="Holmes B."/>
            <person name="Steigerwalt A.G."/>
            <person name="Villarma A."/>
            <person name="Sheth M."/>
            <person name="Batra D."/>
            <person name="Pryor J."/>
            <person name="Bernardet J.-F."/>
            <person name="Hugo C."/>
            <person name="Kampfer P."/>
            <person name="Newman J."/>
            <person name="McQuiston J.R."/>
        </authorList>
    </citation>
    <scope>NUCLEOTIDE SEQUENCE [LARGE SCALE GENOMIC DNA]</scope>
    <source>
        <strain evidence="2">G0229</strain>
    </source>
</reference>
<evidence type="ECO:0000313" key="1">
    <source>
        <dbReference type="EMBL" id="AZB23533.1"/>
    </source>
</evidence>
<dbReference type="AlphaFoldDB" id="A0A3G6T6U3"/>
<dbReference type="EMBL" id="CP033932">
    <property type="protein sequence ID" value="AZB23533.1"/>
    <property type="molecule type" value="Genomic_DNA"/>
</dbReference>
<gene>
    <name evidence="1" type="ORF">EG339_02275</name>
</gene>
<sequence>MDKGVGKFHYSNSLQEAEKEKTLIVKYLVFNKNGNKISNAWLEYARSYNIFDKKKIEKDKVLLSITDAKEFKINDLYLEAFFKDKKLTVFEDKGIISVVRVDKNMDTIKLKPNKDETFYVVKE</sequence>
<name>A0A3G6T6U3_9FLAO</name>
<evidence type="ECO:0000313" key="2">
    <source>
        <dbReference type="Proteomes" id="UP000271193"/>
    </source>
</evidence>
<dbReference type="KEGG" id="cben:EG339_02275"/>
<accession>A0A3G6T6U3</accession>